<name>A0A511TCB9_MYXFU</name>
<evidence type="ECO:0000313" key="2">
    <source>
        <dbReference type="EMBL" id="GEN11092.1"/>
    </source>
</evidence>
<evidence type="ECO:0000313" key="3">
    <source>
        <dbReference type="EMBL" id="SET41918.1"/>
    </source>
</evidence>
<dbReference type="Proteomes" id="UP000321514">
    <property type="component" value="Unassembled WGS sequence"/>
</dbReference>
<evidence type="ECO:0000313" key="4">
    <source>
        <dbReference type="Proteomes" id="UP000183760"/>
    </source>
</evidence>
<keyword evidence="4" id="KW-1185">Reference proteome</keyword>
<dbReference type="EMBL" id="BJXR01000043">
    <property type="protein sequence ID" value="GEN11092.1"/>
    <property type="molecule type" value="Genomic_DNA"/>
</dbReference>
<dbReference type="STRING" id="1334629.MFUL124B02_32335"/>
<dbReference type="OrthoDB" id="5525482at2"/>
<comment type="caution">
    <text evidence="2">The sequence shown here is derived from an EMBL/GenBank/DDBJ whole genome shotgun (WGS) entry which is preliminary data.</text>
</comment>
<accession>A0A511TCB9</accession>
<organism evidence="2 5">
    <name type="scientific">Myxococcus fulvus</name>
    <dbReference type="NCBI Taxonomy" id="33"/>
    <lineage>
        <taxon>Bacteria</taxon>
        <taxon>Pseudomonadati</taxon>
        <taxon>Myxococcota</taxon>
        <taxon>Myxococcia</taxon>
        <taxon>Myxococcales</taxon>
        <taxon>Cystobacterineae</taxon>
        <taxon>Myxococcaceae</taxon>
        <taxon>Myxococcus</taxon>
    </lineage>
</organism>
<keyword evidence="1" id="KW-0812">Transmembrane</keyword>
<dbReference type="Proteomes" id="UP000183760">
    <property type="component" value="Unassembled WGS sequence"/>
</dbReference>
<dbReference type="AlphaFoldDB" id="A0A511TCB9"/>
<sequence length="59" mass="6684">MYKQFYQGMTLEELPLFALVLFIAVFLGVCAWVFGARRSQDFDALSQLPLSERGEGGHE</sequence>
<protein>
    <submittedName>
        <fullName evidence="3">Cytochrome c oxidase cbb3-type subunit 4</fullName>
    </submittedName>
</protein>
<dbReference type="EMBL" id="FOIB01000002">
    <property type="protein sequence ID" value="SET41918.1"/>
    <property type="molecule type" value="Genomic_DNA"/>
</dbReference>
<gene>
    <name evidence="2" type="ORF">MFU01_61290</name>
    <name evidence="3" type="ORF">SAMN05443572_102209</name>
</gene>
<reference evidence="2 5" key="2">
    <citation type="submission" date="2019-07" db="EMBL/GenBank/DDBJ databases">
        <title>Whole genome shotgun sequence of Myxococcus fulvus NBRC 100333.</title>
        <authorList>
            <person name="Hosoyama A."/>
            <person name="Uohara A."/>
            <person name="Ohji S."/>
            <person name="Ichikawa N."/>
        </authorList>
    </citation>
    <scope>NUCLEOTIDE SEQUENCE [LARGE SCALE GENOMIC DNA]</scope>
    <source>
        <strain evidence="2 5">NBRC 100333</strain>
    </source>
</reference>
<evidence type="ECO:0000256" key="1">
    <source>
        <dbReference type="SAM" id="Phobius"/>
    </source>
</evidence>
<keyword evidence="1" id="KW-1133">Transmembrane helix</keyword>
<dbReference type="RefSeq" id="WP_074950417.1">
    <property type="nucleotide sequence ID" value="NZ_BJXR01000043.1"/>
</dbReference>
<keyword evidence="1" id="KW-0472">Membrane</keyword>
<proteinExistence type="predicted"/>
<feature type="transmembrane region" description="Helical" evidence="1">
    <location>
        <begin position="14"/>
        <end position="34"/>
    </location>
</feature>
<reference evidence="3 4" key="1">
    <citation type="submission" date="2016-10" db="EMBL/GenBank/DDBJ databases">
        <authorList>
            <person name="Varghese N."/>
            <person name="Submissions S."/>
        </authorList>
    </citation>
    <scope>NUCLEOTIDE SEQUENCE [LARGE SCALE GENOMIC DNA]</scope>
    <source>
        <strain evidence="3 4">DSM 16525</strain>
    </source>
</reference>
<dbReference type="Pfam" id="PF05545">
    <property type="entry name" value="FixQ"/>
    <property type="match status" value="1"/>
</dbReference>
<evidence type="ECO:0000313" key="5">
    <source>
        <dbReference type="Proteomes" id="UP000321514"/>
    </source>
</evidence>
<dbReference type="InterPro" id="IPR008621">
    <property type="entry name" value="Cbb3-typ_cyt_oxidase_comp"/>
</dbReference>